<dbReference type="PANTHER" id="PTHR10005:SF3">
    <property type="entry name" value="SKI-LIKE PROTEIN"/>
    <property type="match status" value="1"/>
</dbReference>
<evidence type="ECO:0000313" key="6">
    <source>
        <dbReference type="RefSeq" id="XP_025769506.1"/>
    </source>
</evidence>
<proteinExistence type="inferred from homology"/>
<protein>
    <submittedName>
        <fullName evidence="6">Ski-like protein isoform X2</fullName>
    </submittedName>
</protein>
<feature type="region of interest" description="Disordered" evidence="3">
    <location>
        <begin position="419"/>
        <end position="449"/>
    </location>
</feature>
<evidence type="ECO:0000256" key="3">
    <source>
        <dbReference type="SAM" id="MobiDB-lite"/>
    </source>
</evidence>
<dbReference type="CTD" id="6498"/>
<dbReference type="SMART" id="SM01046">
    <property type="entry name" value="c-SKI_SMAD_bind"/>
    <property type="match status" value="1"/>
</dbReference>
<keyword evidence="2" id="KW-0175">Coiled coil</keyword>
<dbReference type="RefSeq" id="XP_025769506.1">
    <property type="nucleotide sequence ID" value="XM_025913721.1"/>
</dbReference>
<evidence type="ECO:0000256" key="2">
    <source>
        <dbReference type="SAM" id="Coils"/>
    </source>
</evidence>
<dbReference type="GO" id="GO:0000978">
    <property type="term" value="F:RNA polymerase II cis-regulatory region sequence-specific DNA binding"/>
    <property type="evidence" value="ECO:0007669"/>
    <property type="project" value="TreeGrafter"/>
</dbReference>
<dbReference type="Gene3D" id="3.10.260.20">
    <property type="entry name" value="Ski"/>
    <property type="match status" value="1"/>
</dbReference>
<dbReference type="FunFam" id="3.10.390.10:FF:000002">
    <property type="entry name" value="Putative ski oncogene"/>
    <property type="match status" value="1"/>
</dbReference>
<dbReference type="InterPro" id="IPR037000">
    <property type="entry name" value="Ski_DNA-bd_sf"/>
</dbReference>
<dbReference type="GO" id="GO:0046332">
    <property type="term" value="F:SMAD binding"/>
    <property type="evidence" value="ECO:0007669"/>
    <property type="project" value="InterPro"/>
</dbReference>
<sequence>MENLQTNYSLVQGSNKKLNGMGDDCGPPVKKMMTDVPANGKMMINKMPTVKKEHLEDYEVPMETDGEHVKRTCASVPEPLHLNPSLKHTLAQFHLSSQSSLGGPAAFSARYSQESMSPTVFLPLPSPQVLPGPLFIPSDSSTELTQTVLEGESISCFQVGGEKRLCLPQVLNSVLREFSLQQINTVCDELYIYCSRCTSDQLHILKVLGILPFNAPSCGLITLTDAQRLCNALLRPRTFPQNGSVLPAKNSLAQLKETGSAFEVEHECLGKCQGLFAPQFYVQPDAPCIQCLECCGMFAPQTFVMHSHRSPDKRTCHWGFESAKWHCYLHVNQKYLGTPEEKKLKIILEEMKEKFSMRNGKRTQSKANTSSGMELQSWYPVIKQEGDHVSQTHSFLHPSYYLYMCDKVVAPNVSLTSAVSQSKEVTKTETNPSVSNNSTSKKKPESTTCNFIRDTSKTGIDRDTVASSPLLVKDIICEDDKGKIMEEVMRTYVKQQEKLNSILQKKQQLQMEVEMLSSSKAMKELTEEQQNLQKELESLQNEHAQRMEEFYIEQKDLEKKLEQVMKQKCTCDSNLEKDKEAEYAAQLAELRQRLDHAEADRQELQDELRQEREARQKLEMMIKELKLQILKSSKTAKE</sequence>
<dbReference type="InterPro" id="IPR010919">
    <property type="entry name" value="SAND-like_dom_sf"/>
</dbReference>
<dbReference type="FunFam" id="3.10.260.20:FF:000002">
    <property type="entry name" value="SKI-like oncogene a"/>
    <property type="match status" value="1"/>
</dbReference>
<dbReference type="Gene3D" id="3.10.390.10">
    <property type="entry name" value="SAND domain-like"/>
    <property type="match status" value="1"/>
</dbReference>
<dbReference type="GO" id="GO:0030512">
    <property type="term" value="P:negative regulation of transforming growth factor beta receptor signaling pathway"/>
    <property type="evidence" value="ECO:0007669"/>
    <property type="project" value="TreeGrafter"/>
</dbReference>
<comment type="similarity">
    <text evidence="1">Belongs to the SKI family.</text>
</comment>
<dbReference type="CDD" id="cd21084">
    <property type="entry name" value="DHD_Sno"/>
    <property type="match status" value="1"/>
</dbReference>
<name>A0A6P6H2B8_PUMCO</name>
<dbReference type="GeneID" id="112850119"/>
<feature type="coiled-coil region" evidence="2">
    <location>
        <begin position="492"/>
        <end position="628"/>
    </location>
</feature>
<feature type="domain" description="c-SKI SMAD4-binding" evidence="4">
    <location>
        <begin position="261"/>
        <end position="356"/>
    </location>
</feature>
<dbReference type="GO" id="GO:0005634">
    <property type="term" value="C:nucleus"/>
    <property type="evidence" value="ECO:0007669"/>
    <property type="project" value="TreeGrafter"/>
</dbReference>
<dbReference type="GO" id="GO:0005667">
    <property type="term" value="C:transcription regulator complex"/>
    <property type="evidence" value="ECO:0007669"/>
    <property type="project" value="TreeGrafter"/>
</dbReference>
<dbReference type="InterPro" id="IPR009061">
    <property type="entry name" value="DNA-bd_dom_put_sf"/>
</dbReference>
<gene>
    <name evidence="6" type="primary">SKIL</name>
</gene>
<dbReference type="Proteomes" id="UP000515131">
    <property type="component" value="Unplaced"/>
</dbReference>
<feature type="compositionally biased region" description="Polar residues" evidence="3">
    <location>
        <begin position="419"/>
        <end position="439"/>
    </location>
</feature>
<dbReference type="AlphaFoldDB" id="A0A6P6H2B8"/>
<evidence type="ECO:0000256" key="1">
    <source>
        <dbReference type="ARBA" id="ARBA00009513"/>
    </source>
</evidence>
<keyword evidence="5" id="KW-1185">Reference proteome</keyword>
<evidence type="ECO:0000259" key="4">
    <source>
        <dbReference type="SMART" id="SM01046"/>
    </source>
</evidence>
<dbReference type="PANTHER" id="PTHR10005">
    <property type="entry name" value="SKI ONCOGENE-RELATED"/>
    <property type="match status" value="1"/>
</dbReference>
<organism evidence="5 6">
    <name type="scientific">Puma concolor</name>
    <name type="common">Mountain lion</name>
    <name type="synonym">Felis concolor</name>
    <dbReference type="NCBI Taxonomy" id="9696"/>
    <lineage>
        <taxon>Eukaryota</taxon>
        <taxon>Metazoa</taxon>
        <taxon>Chordata</taxon>
        <taxon>Craniata</taxon>
        <taxon>Vertebrata</taxon>
        <taxon>Euteleostomi</taxon>
        <taxon>Mammalia</taxon>
        <taxon>Eutheria</taxon>
        <taxon>Laurasiatheria</taxon>
        <taxon>Carnivora</taxon>
        <taxon>Feliformia</taxon>
        <taxon>Felidae</taxon>
        <taxon>Felinae</taxon>
        <taxon>Puma</taxon>
    </lineage>
</organism>
<dbReference type="InterPro" id="IPR014890">
    <property type="entry name" value="c-SKI_SMAD4-bd_dom"/>
</dbReference>
<dbReference type="SUPFAM" id="SSF46955">
    <property type="entry name" value="Putative DNA-binding domain"/>
    <property type="match status" value="1"/>
</dbReference>
<dbReference type="SUPFAM" id="SSF63763">
    <property type="entry name" value="SAND domain-like"/>
    <property type="match status" value="1"/>
</dbReference>
<reference evidence="6" key="1">
    <citation type="submission" date="2025-08" db="UniProtKB">
        <authorList>
            <consortium name="RefSeq"/>
        </authorList>
    </citation>
    <scope>IDENTIFICATION</scope>
    <source>
        <tissue evidence="6">Blood</tissue>
    </source>
</reference>
<dbReference type="Pfam" id="PF02437">
    <property type="entry name" value="Ski_Sno_DHD"/>
    <property type="match status" value="1"/>
</dbReference>
<dbReference type="GO" id="GO:0005737">
    <property type="term" value="C:cytoplasm"/>
    <property type="evidence" value="ECO:0007669"/>
    <property type="project" value="TreeGrafter"/>
</dbReference>
<accession>A0A6P6H2B8</accession>
<dbReference type="GO" id="GO:0000122">
    <property type="term" value="P:negative regulation of transcription by RNA polymerase II"/>
    <property type="evidence" value="ECO:0007669"/>
    <property type="project" value="TreeGrafter"/>
</dbReference>
<dbReference type="GO" id="GO:0030514">
    <property type="term" value="P:negative regulation of BMP signaling pathway"/>
    <property type="evidence" value="ECO:0007669"/>
    <property type="project" value="TreeGrafter"/>
</dbReference>
<dbReference type="GO" id="GO:0000981">
    <property type="term" value="F:DNA-binding transcription factor activity, RNA polymerase II-specific"/>
    <property type="evidence" value="ECO:0007669"/>
    <property type="project" value="TreeGrafter"/>
</dbReference>
<evidence type="ECO:0000313" key="5">
    <source>
        <dbReference type="Proteomes" id="UP000515131"/>
    </source>
</evidence>
<dbReference type="InterPro" id="IPR023216">
    <property type="entry name" value="Tscrpt_reg_SKI_SnoN"/>
</dbReference>
<dbReference type="Pfam" id="PF08782">
    <property type="entry name" value="c-SKI_SMAD_bind"/>
    <property type="match status" value="1"/>
</dbReference>
<dbReference type="InterPro" id="IPR003380">
    <property type="entry name" value="SKI/SNO/DAC"/>
</dbReference>